<reference evidence="1" key="1">
    <citation type="submission" date="2022-03" db="EMBL/GenBank/DDBJ databases">
        <title>Genomic analyses of argali, domestic sheep and their hybrids provide insights into chromosomal evolution, heterosis and genetic basis of agronomic traits.</title>
        <authorList>
            <person name="Li M."/>
        </authorList>
    </citation>
    <scope>NUCLEOTIDE SEQUENCE</scope>
    <source>
        <strain evidence="1">F1 hybrid</strain>
    </source>
</reference>
<gene>
    <name evidence="1" type="ORF">MJG53_013043</name>
</gene>
<sequence>MPVLLNALPHPNMYVLERVQHRVPEEALRHEKYTSQLQVSVKTPVPKRAEAVPEQVPYCEASTPRPERGDRRPGPEAATYRTPLYGQPSWWGEDDGGSLPEDRRQDEPCPERPKDLAQQDGDLTGTPAGFRAPSEPQIYSFRREPSYFEIPTKEAPPPRPPEVPVHEAPTRDAEPSGGGAAPVQSHACFTIEFDDCSPGKLKIKDHVTKFLRQRRPPGKEATPVEVVSAETKVADWLVQNDPSLLPRAGPGDDRHSTKSDLPVHTRTLKGHKHEDGTQSDSEDPLAKVAGAPGVPAEPSGEQARLQRQIKRDPQELLHNQQAFVIEFFDEDTPRKKRSQSFTHTPPGDPRPDRRRGPGPADRDRPAAPAPARGTGSSSGPQRAGSLKREKTEERLGSPSPAARAPARPFGSVGRRSRLAQDFAAQCLRDSSPAARPGPEKAPPTLPAPLTPRGASPAAPSPPPPPPADPQVTKARKHEEDDSLSDAGTYTIETEAQDQEVEEARKMIDQVFGVLESPELSRASSAAFRPVIRGDGEELGDGAAQRMALLQEFASRPAGMTPQVELQGLAVPGSPGGQKWVSRWASLADSYSDPGLSEDGPGRRAAELEGIPPVRPRRLLPQLPSDRADSPAGPEVARRSGPGPPEVGGEQAGLLLSQEDLEPDSLSDASGSDGGRGPEPGRGPQEERRRSPQEGPVWTRGRRSPRGPGEPAPTSFFISDPSAEAALPRKAPAALGQVEGPGRAQPSAPAPDHDGTYVSTSGRMVIQLQTTGKPPELQGPAPAPPKEALAFVRQESFTKEPASGPVAPGQLPQIPSHPLLQDLAAARAARMDLHSQDTHLILKETETALAALEARLLSKSLEEPEGEMGSAPGPPEDSLSGDSDVDTASTVSLLSGKNGPSPTGSQPTGLQKEKPPSPSAAQDLGGVSLSSARERLSEKQRRPLGPVDAGPGELARRLAARRGHGPRGSPDWPAEDRGSSLAHPPSTDTVTSDHETPGATGAARPGTRRKPTAPPPPTAAAREEQGRGSAGIQKAQQTLTRSNSLSTPRATRASRLRRARLGDASDTEAADGERAPPATPEPAGRPAAEQAKKLSRLDILAMPRKRAGSFTGPSDSEAAPARAGFSGRSVELYCPGRKPTMMAEARPAARKAANTAAVPRQPFSRARPGSARYSSPNARRRQQGSDCTSTSEEECGSRHGSPKHVRPHASAATQTPRAGGSGRARPRAPGLRDTDDEDEEPDAYGFIVQTAEIAEIARLSQTLVKDVASLAREIHDVAGDGDSPGSPGPARSPSLNNVPSTPASTISAREELVQRIPEASLNFQKVPPGSLGPRDLDQNMNDRCEDALANKIRPRNREEAGACTQGSPSGRGGAGPWGRGPADARVPTAPSLPTGKPTSAAENKMKIRHNAEIRQKGKPQCTRRLVLVESIPQDLQSAAGSPAAQPLAQAWTQLLDAARESVHVASFYWSLTGPDIGVNDSSSQPGEALLQKLQQLLDRNVSLAVATSNPTPAKNSTDLQVLESRGAQVRRVPMGRLTGGVLHSKFWVVDGQHVYVGSANMDWRSLTQVKELGAVIYNCSRLAQDLEKTFQTYWALGTPRAVLPKPWPRNFSSHINRFQPLRDHFDGVPTTAYFSAAASARSEVQGCGPGVTPSEDAAVVIDGGQEAWVASPPALCPHGRTRDLDALLAVMGAAREFLYASVMEYFPTTRFRHPASYWPVLDTALRVAAFSRGVHVRLLVSCWLNTDPRMFPFLRSLQALSNPAANVSLDVKVFIVPVGNHSNIPFSRVNHSKFMVTEKAAYIGTSNWSEDYFSSTSGVGLVVSQRASDAQPGGSTVQEELRQLFERDWSSRYAVGLDGQAQGQDCVWQG</sequence>
<dbReference type="EMBL" id="CM043040">
    <property type="protein sequence ID" value="KAI4573205.1"/>
    <property type="molecule type" value="Genomic_DNA"/>
</dbReference>
<organism evidence="1 2">
    <name type="scientific">Ovis ammon polii x Ovis aries</name>
    <dbReference type="NCBI Taxonomy" id="2918886"/>
    <lineage>
        <taxon>Eukaryota</taxon>
        <taxon>Metazoa</taxon>
        <taxon>Chordata</taxon>
        <taxon>Craniata</taxon>
        <taxon>Vertebrata</taxon>
        <taxon>Euteleostomi</taxon>
        <taxon>Mammalia</taxon>
        <taxon>Eutheria</taxon>
        <taxon>Laurasiatheria</taxon>
        <taxon>Artiodactyla</taxon>
        <taxon>Ruminantia</taxon>
        <taxon>Pecora</taxon>
        <taxon>Bovidae</taxon>
        <taxon>Caprinae</taxon>
        <taxon>Ovis</taxon>
    </lineage>
</organism>
<name>A0ACB9UN69_9CETA</name>
<protein>
    <submittedName>
        <fullName evidence="1">Uncharacterized protein</fullName>
    </submittedName>
</protein>
<evidence type="ECO:0000313" key="2">
    <source>
        <dbReference type="Proteomes" id="UP001057279"/>
    </source>
</evidence>
<comment type="caution">
    <text evidence="1">The sequence shown here is derived from an EMBL/GenBank/DDBJ whole genome shotgun (WGS) entry which is preliminary data.</text>
</comment>
<dbReference type="Proteomes" id="UP001057279">
    <property type="component" value="Linkage Group LG15"/>
</dbReference>
<proteinExistence type="predicted"/>
<keyword evidence="2" id="KW-1185">Reference proteome</keyword>
<evidence type="ECO:0000313" key="1">
    <source>
        <dbReference type="EMBL" id="KAI4573205.1"/>
    </source>
</evidence>
<accession>A0ACB9UN69</accession>